<feature type="non-terminal residue" evidence="1">
    <location>
        <position position="39"/>
    </location>
</feature>
<proteinExistence type="predicted"/>
<evidence type="ECO:0000313" key="1">
    <source>
        <dbReference type="EMBL" id="GAI52173.1"/>
    </source>
</evidence>
<dbReference type="InterPro" id="IPR027417">
    <property type="entry name" value="P-loop_NTPase"/>
</dbReference>
<comment type="caution">
    <text evidence="1">The sequence shown here is derived from an EMBL/GenBank/DDBJ whole genome shotgun (WGS) entry which is preliminary data.</text>
</comment>
<dbReference type="AlphaFoldDB" id="X1P8J8"/>
<accession>X1P8J8</accession>
<reference evidence="1" key="1">
    <citation type="journal article" date="2014" name="Front. Microbiol.">
        <title>High frequency of phylogenetically diverse reductive dehalogenase-homologous genes in deep subseafloor sedimentary metagenomes.</title>
        <authorList>
            <person name="Kawai M."/>
            <person name="Futagami T."/>
            <person name="Toyoda A."/>
            <person name="Takaki Y."/>
            <person name="Nishi S."/>
            <person name="Hori S."/>
            <person name="Arai W."/>
            <person name="Tsubouchi T."/>
            <person name="Morono Y."/>
            <person name="Uchiyama I."/>
            <person name="Ito T."/>
            <person name="Fujiyama A."/>
            <person name="Inagaki F."/>
            <person name="Takami H."/>
        </authorList>
    </citation>
    <scope>NUCLEOTIDE SEQUENCE</scope>
    <source>
        <strain evidence="1">Expedition CK06-06</strain>
    </source>
</reference>
<evidence type="ECO:0008006" key="2">
    <source>
        <dbReference type="Google" id="ProtNLM"/>
    </source>
</evidence>
<dbReference type="SUPFAM" id="SSF52540">
    <property type="entry name" value="P-loop containing nucleoside triphosphate hydrolases"/>
    <property type="match status" value="1"/>
</dbReference>
<dbReference type="Gene3D" id="3.40.50.300">
    <property type="entry name" value="P-loop containing nucleotide triphosphate hydrolases"/>
    <property type="match status" value="1"/>
</dbReference>
<sequence length="39" mass="4216">MGDYIIKVENLVKKFGELVAVSDISFDVAPGEIFGFLGP</sequence>
<organism evidence="1">
    <name type="scientific">marine sediment metagenome</name>
    <dbReference type="NCBI Taxonomy" id="412755"/>
    <lineage>
        <taxon>unclassified sequences</taxon>
        <taxon>metagenomes</taxon>
        <taxon>ecological metagenomes</taxon>
    </lineage>
</organism>
<name>X1P8J8_9ZZZZ</name>
<dbReference type="EMBL" id="BARV01037574">
    <property type="protein sequence ID" value="GAI52173.1"/>
    <property type="molecule type" value="Genomic_DNA"/>
</dbReference>
<gene>
    <name evidence="1" type="ORF">S06H3_58098</name>
</gene>
<protein>
    <recommendedName>
        <fullName evidence="2">ABC transporter domain-containing protein</fullName>
    </recommendedName>
</protein>